<feature type="region of interest" description="Disordered" evidence="2">
    <location>
        <begin position="787"/>
        <end position="955"/>
    </location>
</feature>
<reference evidence="4 5" key="1">
    <citation type="submission" date="2013-05" db="EMBL/GenBank/DDBJ databases">
        <title>Drechslerella stenobrocha genome reveals carnivorous origination and mechanical trapping mechanism of predatory fungi.</title>
        <authorList>
            <person name="Liu X."/>
            <person name="Zhang W."/>
            <person name="Liu K."/>
        </authorList>
    </citation>
    <scope>NUCLEOTIDE SEQUENCE [LARGE SCALE GENOMIC DNA]</scope>
    <source>
        <strain evidence="4 5">248</strain>
    </source>
</reference>
<keyword evidence="1" id="KW-0863">Zinc-finger</keyword>
<gene>
    <name evidence="4" type="ORF">DRE_02292</name>
</gene>
<dbReference type="CDD" id="cd00202">
    <property type="entry name" value="ZnF_GATA"/>
    <property type="match status" value="1"/>
</dbReference>
<dbReference type="SMART" id="SM00401">
    <property type="entry name" value="ZnF_GATA"/>
    <property type="match status" value="1"/>
</dbReference>
<sequence length="1271" mass="135186">MAKKPSKTPPGSGPDSEAGTPKPTPSSTTPPAPVMNTPDVLDDASSSVAAPVPRAMRLKVLYSLDDLLPNCLARAKEVAYVRVAHIDESTPIGFVDLKTCVLNIVYSSPEIMHHHGCDYSVYSYDYSEPDTPMTGLGLLSWVLSLPSLNGQQPDPDAIDPAQANRLVTGRVQQNLFGLFATDVKETLEVRMRLCRVPTLKQTDYLHHMNQYSQLARNLPPGADPAAVWANGIMAQGGVGGQPGYMQQHSGAQGGMPTYPPSPYMPAYPNLGPYQNSSAASLSQSQATQTAAPPASNLQVGAAQGASGGVQKVEGASPAALSQPMQAQGAIASAEGRRDEAAAGAEGAQPATKKRKVAPRKPTGRPRGRPRLTDIREPKPDVQPPSRDSVPQDPAPSEAAPPTIKQAPTPSSAAPSPSSISITSNTKATAHSFQFGADSSAASPQPSLSQVTPLPQPSSAAPSPVALVHATTDTADMPPSIMSPANEDADIEMTHDVPEITEDANADTAQSPRDSDIDSLFMGSSPPPSHSEMSAQNPSSPADTSPMAVRESCKEFLAGHLHHTGLTACSDGPEYEPSPLPEEPTQDGSSPSEKASPPGDIDDQISTNPQPLHNPPGKRGRPRKTSLPRVEQKKKVSTKVALWVPEAPATSPGELKERETSQLAVSTPALMLPPGLNFPTLPSKENEIPASRKRRSSEAGSDVETAPAKRGSTTALVRARIQRQMLEKIKAGEMPTYCMHCGAIETPTWRKAKVPDVDPVTGDELEKEVTLCNPCGLWHHNHGTMRPEQFWARKKDDPKDGKPKKKWKKKPSVAKQGLGHSNVVRSTSFSTPVPSSPPGHEDKYNPRGATSPPAPSGVEGAEEWDQAVNKNLRRIQSSPCGLGTVSHPISLLSPDQKTRRKLFPDAKKTTVGLDGEPAPEGEEDDAKAEEQLLSPDEPVGSPEMEKENHPPPVDVADMDLDWERELEQTLLKANAEVEEQGEEQGESSTNPTDEVEVEGEEEEEEEGMQSDATIRPSTPEKQSTPPPIDFKTPIRLTPLLASINVDSPSFWKSGMLGVTTPGKIASAHPTPTPSKLLMGMNMVSPATGEIMLEFLNEWSKVEEMAAGCTSPTPARGPDEDNEDDGTDAFFSELNLEIAEKEMGLTSEGNAMPSSPPAMFNLYDEEPGSLVDAVSSSLFSDILPTSPGNAGTYHLDLGDLGGDQNKQMDEPVIDLNFDFDEALVVDFSDFVPPVAAKAAAAADSALVAEKVPAQVVASEKKESSEDDSSSTDA</sequence>
<feature type="compositionally biased region" description="Basic and acidic residues" evidence="2">
    <location>
        <begin position="790"/>
        <end position="800"/>
    </location>
</feature>
<feature type="region of interest" description="Disordered" evidence="2">
    <location>
        <begin position="313"/>
        <end position="550"/>
    </location>
</feature>
<feature type="compositionally biased region" description="Acidic residues" evidence="2">
    <location>
        <begin position="975"/>
        <end position="984"/>
    </location>
</feature>
<feature type="region of interest" description="Disordered" evidence="2">
    <location>
        <begin position="1"/>
        <end position="47"/>
    </location>
</feature>
<feature type="compositionally biased region" description="Low complexity" evidence="2">
    <location>
        <begin position="456"/>
        <end position="467"/>
    </location>
</feature>
<dbReference type="SUPFAM" id="SSF57716">
    <property type="entry name" value="Glucocorticoid receptor-like (DNA-binding domain)"/>
    <property type="match status" value="1"/>
</dbReference>
<dbReference type="GO" id="GO:0008270">
    <property type="term" value="F:zinc ion binding"/>
    <property type="evidence" value="ECO:0007669"/>
    <property type="project" value="UniProtKB-KW"/>
</dbReference>
<dbReference type="Proteomes" id="UP000024837">
    <property type="component" value="Unassembled WGS sequence"/>
</dbReference>
<dbReference type="GO" id="GO:0043565">
    <property type="term" value="F:sequence-specific DNA binding"/>
    <property type="evidence" value="ECO:0007669"/>
    <property type="project" value="InterPro"/>
</dbReference>
<dbReference type="FunFam" id="3.30.50.10:FF:000059">
    <property type="entry name" value="Similar to transcription factor Zn, GATA"/>
    <property type="match status" value="1"/>
</dbReference>
<feature type="compositionally biased region" description="Acidic residues" evidence="2">
    <location>
        <begin position="1262"/>
        <end position="1271"/>
    </location>
</feature>
<dbReference type="PRINTS" id="PR01217">
    <property type="entry name" value="PRICHEXTENSN"/>
</dbReference>
<evidence type="ECO:0000313" key="5">
    <source>
        <dbReference type="Proteomes" id="UP000024837"/>
    </source>
</evidence>
<feature type="compositionally biased region" description="Basic residues" evidence="2">
    <location>
        <begin position="615"/>
        <end position="625"/>
    </location>
</feature>
<dbReference type="GO" id="GO:0030466">
    <property type="term" value="P:silent mating-type cassette heterochromatin formation"/>
    <property type="evidence" value="ECO:0007669"/>
    <property type="project" value="TreeGrafter"/>
</dbReference>
<dbReference type="PANTHER" id="PTHR39147:SF1">
    <property type="entry name" value="PROTEIN SPT21"/>
    <property type="match status" value="1"/>
</dbReference>
<dbReference type="InterPro" id="IPR013088">
    <property type="entry name" value="Znf_NHR/GATA"/>
</dbReference>
<feature type="compositionally biased region" description="Acidic residues" evidence="2">
    <location>
        <begin position="916"/>
        <end position="926"/>
    </location>
</feature>
<feature type="compositionally biased region" description="Pro residues" evidence="2">
    <location>
        <begin position="22"/>
        <end position="33"/>
    </location>
</feature>
<keyword evidence="1" id="KW-0479">Metal-binding</keyword>
<feature type="compositionally biased region" description="Basic residues" evidence="2">
    <location>
        <begin position="801"/>
        <end position="811"/>
    </location>
</feature>
<dbReference type="PANTHER" id="PTHR39147">
    <property type="entry name" value="PROTEIN SPT21"/>
    <property type="match status" value="1"/>
</dbReference>
<feature type="region of interest" description="Disordered" evidence="2">
    <location>
        <begin position="967"/>
        <end position="1032"/>
    </location>
</feature>
<feature type="compositionally biased region" description="Polar residues" evidence="2">
    <location>
        <begin position="530"/>
        <end position="542"/>
    </location>
</feature>
<evidence type="ECO:0000256" key="2">
    <source>
        <dbReference type="SAM" id="MobiDB-lite"/>
    </source>
</evidence>
<organism evidence="4 5">
    <name type="scientific">Drechslerella stenobrocha 248</name>
    <dbReference type="NCBI Taxonomy" id="1043628"/>
    <lineage>
        <taxon>Eukaryota</taxon>
        <taxon>Fungi</taxon>
        <taxon>Dikarya</taxon>
        <taxon>Ascomycota</taxon>
        <taxon>Pezizomycotina</taxon>
        <taxon>Orbiliomycetes</taxon>
        <taxon>Orbiliales</taxon>
        <taxon>Orbiliaceae</taxon>
        <taxon>Drechslerella</taxon>
    </lineage>
</organism>
<evidence type="ECO:0000256" key="1">
    <source>
        <dbReference type="PROSITE-ProRule" id="PRU00094"/>
    </source>
</evidence>
<keyword evidence="5" id="KW-1185">Reference proteome</keyword>
<dbReference type="AlphaFoldDB" id="W7I782"/>
<protein>
    <recommendedName>
        <fullName evidence="3">GATA-type domain-containing protein</fullName>
    </recommendedName>
</protein>
<feature type="compositionally biased region" description="Polar residues" evidence="2">
    <location>
        <begin position="1009"/>
        <end position="1022"/>
    </location>
</feature>
<feature type="region of interest" description="Disordered" evidence="2">
    <location>
        <begin position="563"/>
        <end position="710"/>
    </location>
</feature>
<feature type="compositionally biased region" description="Acidic residues" evidence="2">
    <location>
        <begin position="992"/>
        <end position="1007"/>
    </location>
</feature>
<dbReference type="Pfam" id="PF25823">
    <property type="entry name" value="Ams2-SPT21_N"/>
    <property type="match status" value="1"/>
</dbReference>
<dbReference type="HOGENOM" id="CLU_263921_0_0_1"/>
<evidence type="ECO:0000259" key="3">
    <source>
        <dbReference type="PROSITE" id="PS50114"/>
    </source>
</evidence>
<dbReference type="EMBL" id="KI966401">
    <property type="protein sequence ID" value="EWC48188.1"/>
    <property type="molecule type" value="Genomic_DNA"/>
</dbReference>
<dbReference type="GO" id="GO:0000183">
    <property type="term" value="P:rDNA heterochromatin formation"/>
    <property type="evidence" value="ECO:0007669"/>
    <property type="project" value="TreeGrafter"/>
</dbReference>
<feature type="domain" description="GATA-type" evidence="3">
    <location>
        <begin position="737"/>
        <end position="786"/>
    </location>
</feature>
<dbReference type="PROSITE" id="PS50114">
    <property type="entry name" value="GATA_ZN_FINGER_2"/>
    <property type="match status" value="1"/>
</dbReference>
<dbReference type="InterPro" id="IPR057725">
    <property type="entry name" value="Ams2-SPT21_N"/>
</dbReference>
<dbReference type="OrthoDB" id="3199820at2759"/>
<name>W7I782_9PEZI</name>
<feature type="compositionally biased region" description="Low complexity" evidence="2">
    <location>
        <begin position="406"/>
        <end position="423"/>
    </location>
</feature>
<keyword evidence="1" id="KW-0862">Zinc</keyword>
<dbReference type="Gene3D" id="3.30.50.10">
    <property type="entry name" value="Erythroid Transcription Factor GATA-1, subunit A"/>
    <property type="match status" value="1"/>
</dbReference>
<feature type="compositionally biased region" description="Low complexity" evidence="2">
    <location>
        <begin position="438"/>
        <end position="449"/>
    </location>
</feature>
<dbReference type="InterPro" id="IPR000679">
    <property type="entry name" value="Znf_GATA"/>
</dbReference>
<evidence type="ECO:0000313" key="4">
    <source>
        <dbReference type="EMBL" id="EWC48188.1"/>
    </source>
</evidence>
<feature type="region of interest" description="Disordered" evidence="2">
    <location>
        <begin position="240"/>
        <end position="294"/>
    </location>
</feature>
<dbReference type="InterPro" id="IPR042403">
    <property type="entry name" value="Spt21/Ams2"/>
</dbReference>
<feature type="compositionally biased region" description="Low complexity" evidence="2">
    <location>
        <begin position="274"/>
        <end position="294"/>
    </location>
</feature>
<feature type="region of interest" description="Disordered" evidence="2">
    <location>
        <begin position="1251"/>
        <end position="1271"/>
    </location>
</feature>
<feature type="compositionally biased region" description="Basic residues" evidence="2">
    <location>
        <begin position="351"/>
        <end position="369"/>
    </location>
</feature>
<proteinExistence type="predicted"/>
<dbReference type="GO" id="GO:0006357">
    <property type="term" value="P:regulation of transcription by RNA polymerase II"/>
    <property type="evidence" value="ECO:0007669"/>
    <property type="project" value="TreeGrafter"/>
</dbReference>
<feature type="compositionally biased region" description="Basic and acidic residues" evidence="2">
    <location>
        <begin position="370"/>
        <end position="379"/>
    </location>
</feature>
<accession>W7I782</accession>